<dbReference type="PANTHER" id="PTHR22780">
    <property type="entry name" value="ADAPTIN, ALPHA/GAMMA/EPSILON"/>
    <property type="match status" value="1"/>
</dbReference>
<dbReference type="STRING" id="400727.A0A2T7NTV1"/>
<evidence type="ECO:0000256" key="2">
    <source>
        <dbReference type="ARBA" id="ARBA00022448"/>
    </source>
</evidence>
<evidence type="ECO:0000256" key="5">
    <source>
        <dbReference type="SAM" id="MobiDB-lite"/>
    </source>
</evidence>
<dbReference type="InterPro" id="IPR002553">
    <property type="entry name" value="Clathrin/coatomer_adapt-like_N"/>
</dbReference>
<dbReference type="GO" id="GO:0006886">
    <property type="term" value="P:intracellular protein transport"/>
    <property type="evidence" value="ECO:0007669"/>
    <property type="project" value="InterPro"/>
</dbReference>
<gene>
    <name evidence="7" type="ORF">C0Q70_15076</name>
</gene>
<protein>
    <recommendedName>
        <fullName evidence="6">Clathrin/coatomer adaptor adaptin-like N-terminal domain-containing protein</fullName>
    </recommendedName>
</protein>
<dbReference type="Pfam" id="PF01602">
    <property type="entry name" value="Adaptin_N"/>
    <property type="match status" value="2"/>
</dbReference>
<dbReference type="InterPro" id="IPR050840">
    <property type="entry name" value="Adaptor_Complx_Large_Subunit"/>
</dbReference>
<evidence type="ECO:0000313" key="7">
    <source>
        <dbReference type="EMBL" id="PVD24592.1"/>
    </source>
</evidence>
<dbReference type="InterPro" id="IPR011989">
    <property type="entry name" value="ARM-like"/>
</dbReference>
<evidence type="ECO:0000256" key="4">
    <source>
        <dbReference type="ARBA" id="ARBA00023136"/>
    </source>
</evidence>
<feature type="region of interest" description="Disordered" evidence="5">
    <location>
        <begin position="805"/>
        <end position="844"/>
    </location>
</feature>
<keyword evidence="8" id="KW-1185">Reference proteome</keyword>
<feature type="region of interest" description="Disordered" evidence="5">
    <location>
        <begin position="738"/>
        <end position="777"/>
    </location>
</feature>
<dbReference type="GO" id="GO:0016192">
    <property type="term" value="P:vesicle-mediated transport"/>
    <property type="evidence" value="ECO:0007669"/>
    <property type="project" value="InterPro"/>
</dbReference>
<feature type="compositionally biased region" description="Polar residues" evidence="5">
    <location>
        <begin position="805"/>
        <end position="833"/>
    </location>
</feature>
<evidence type="ECO:0000259" key="6">
    <source>
        <dbReference type="Pfam" id="PF01602"/>
    </source>
</evidence>
<reference evidence="7 8" key="1">
    <citation type="submission" date="2018-04" db="EMBL/GenBank/DDBJ databases">
        <title>The genome of golden apple snail Pomacea canaliculata provides insight into stress tolerance and invasive adaptation.</title>
        <authorList>
            <person name="Liu C."/>
            <person name="Liu B."/>
            <person name="Ren Y."/>
            <person name="Zhang Y."/>
            <person name="Wang H."/>
            <person name="Li S."/>
            <person name="Jiang F."/>
            <person name="Yin L."/>
            <person name="Zhang G."/>
            <person name="Qian W."/>
            <person name="Fan W."/>
        </authorList>
    </citation>
    <scope>NUCLEOTIDE SEQUENCE [LARGE SCALE GENOMIC DNA]</scope>
    <source>
        <strain evidence="7">SZHN2017</strain>
        <tissue evidence="7">Muscle</tissue>
    </source>
</reference>
<dbReference type="Proteomes" id="UP000245119">
    <property type="component" value="Linkage Group LG9"/>
</dbReference>
<proteinExistence type="predicted"/>
<feature type="compositionally biased region" description="Basic and acidic residues" evidence="5">
    <location>
        <begin position="835"/>
        <end position="844"/>
    </location>
</feature>
<comment type="caution">
    <text evidence="7">The sequence shown here is derived from an EMBL/GenBank/DDBJ whole genome shotgun (WGS) entry which is preliminary data.</text>
</comment>
<evidence type="ECO:0000256" key="3">
    <source>
        <dbReference type="ARBA" id="ARBA00022927"/>
    </source>
</evidence>
<accession>A0A2T7NTV1</accession>
<dbReference type="InterPro" id="IPR016024">
    <property type="entry name" value="ARM-type_fold"/>
</dbReference>
<feature type="domain" description="Clathrin/coatomer adaptor adaptin-like N-terminal" evidence="6">
    <location>
        <begin position="57"/>
        <end position="330"/>
    </location>
</feature>
<organism evidence="7 8">
    <name type="scientific">Pomacea canaliculata</name>
    <name type="common">Golden apple snail</name>
    <dbReference type="NCBI Taxonomy" id="400727"/>
    <lineage>
        <taxon>Eukaryota</taxon>
        <taxon>Metazoa</taxon>
        <taxon>Spiralia</taxon>
        <taxon>Lophotrochozoa</taxon>
        <taxon>Mollusca</taxon>
        <taxon>Gastropoda</taxon>
        <taxon>Caenogastropoda</taxon>
        <taxon>Architaenioglossa</taxon>
        <taxon>Ampullarioidea</taxon>
        <taxon>Ampullariidae</taxon>
        <taxon>Pomacea</taxon>
    </lineage>
</organism>
<feature type="domain" description="Clathrin/coatomer adaptor adaptin-like N-terminal" evidence="6">
    <location>
        <begin position="403"/>
        <end position="538"/>
    </location>
</feature>
<evidence type="ECO:0000256" key="1">
    <source>
        <dbReference type="ARBA" id="ARBA00004308"/>
    </source>
</evidence>
<dbReference type="EMBL" id="PZQS01000009">
    <property type="protein sequence ID" value="PVD24592.1"/>
    <property type="molecule type" value="Genomic_DNA"/>
</dbReference>
<comment type="subcellular location">
    <subcellularLocation>
        <location evidence="1">Endomembrane system</location>
    </subcellularLocation>
</comment>
<dbReference type="GO" id="GO:0012505">
    <property type="term" value="C:endomembrane system"/>
    <property type="evidence" value="ECO:0007669"/>
    <property type="project" value="UniProtKB-SubCell"/>
</dbReference>
<feature type="compositionally biased region" description="Low complexity" evidence="5">
    <location>
        <begin position="749"/>
        <end position="759"/>
    </location>
</feature>
<dbReference type="SUPFAM" id="SSF48371">
    <property type="entry name" value="ARM repeat"/>
    <property type="match status" value="1"/>
</dbReference>
<dbReference type="AlphaFoldDB" id="A0A2T7NTV1"/>
<dbReference type="Gene3D" id="1.25.10.10">
    <property type="entry name" value="Leucine-rich Repeat Variant"/>
    <property type="match status" value="1"/>
</dbReference>
<keyword evidence="3" id="KW-0653">Protein transport</keyword>
<keyword evidence="2" id="KW-0813">Transport</keyword>
<name>A0A2T7NTV1_POMCA</name>
<dbReference type="OrthoDB" id="29308at2759"/>
<keyword evidence="4" id="KW-0472">Membrane</keyword>
<evidence type="ECO:0000313" key="8">
    <source>
        <dbReference type="Proteomes" id="UP000245119"/>
    </source>
</evidence>
<dbReference type="GO" id="GO:0030117">
    <property type="term" value="C:membrane coat"/>
    <property type="evidence" value="ECO:0007669"/>
    <property type="project" value="InterPro"/>
</dbReference>
<sequence>MSEIVERTLAALPRLLSSSLLGSKQGDAGRQRMPSRAFQTLLQAVDRAQCHSEEGAIIHRELKVLKQKLDQPGASVGQLRELLPRIIFCSVLGYDVSFSLIHAVKLAQQGKGLDKRAGYLAATLLLDPGHEFAILTIGTLLQDLKSSNMLYNCLALTAAAHLVNTETIPMVLPAVLERLNHNRELVREKAIHCLHAFYLRLPSLIHQNLPSLFTMIRDKDPGVISALVNFFATVVQENAAAIQPFGLSLLSILQQVREQRFHSRHNYHGIPLPWLQIKLLKILGVLGSTSHSLVSVLLPTLSQILHSVNPKELVSLAVAYQCLQTISVLVGGNHLSEKLSKSESDDLKAHGYAAAASTHAFDYHHLGSKEREESAFERDIRPGNVSQNVDEKEDFSDFKNKKMEGMQPLLQQASQCIARFLQSGNHNLRYIGMKSLAFLVAVNAELAVDHQMMVVRCLDDLDPAIRCQTLILLHHMANPANVQVICSKLLEHLHRHDVDRRLHQDIVEMICSIAYRLSPDSKWYLSTMLPILSLDLENHVISYAAEHMLEYLLITSEGKEWPSISPFIFRLMLTAVQATDSRIPFVQFAFSALRFLPLKHDIPEKAAFLHACTRILQTPNYTFEMKKDVVLCVQHLLLKGMLDGETVLDWVRKTEKDTSSLYPQTFRQVWKELSVLASLKLDIQQRLSFSLADMLQHQTEMDFKLTFADTYVCEVLESGQPLLKLYSAAKVTDDTDDDLHLIGQNKQPSDTSSLSSTSSGQGVNGNHGGTDQTMQGTSSPQLEIALKNIPGYKRVWSKQGILTNEAETQSSSVNPSSLTSMTSDIGDKSSLTVDKSQKQQEAAQKEADLAKALFEGVTSSSHTRHVKSLSALGNQGRENNEVTKDAKDAVLEEDWASTVSYLPKAASSTWRTLHDSFKCNEQSKNADFQGFPEQELEPFSTPGHYNHIAESKTLDLKMCHSGVQLEKLKPILQDAHETFYTQHFESKSTVQEIMDTDSKVGQDNLDARLLHYLETDNNSGEHVRRQDTSSMNAVDIEMACNAMSTEEVSGVLLGFQEMGFQSELIDFPLSTSERNLYEDYLPCDTEPVCLTCDVEELCDKDNGQAKSITSEKVSQYSECID</sequence>